<comment type="subcellular location">
    <subcellularLocation>
        <location evidence="1">Cell envelope</location>
    </subcellularLocation>
</comment>
<comment type="caution">
    <text evidence="7">The sequence shown here is derived from an EMBL/GenBank/DDBJ whole genome shotgun (WGS) entry which is preliminary data.</text>
</comment>
<reference evidence="7 8" key="2">
    <citation type="submission" date="2018-03" db="EMBL/GenBank/DDBJ databases">
        <title>The ancient ancestry and fast evolution of plastids.</title>
        <authorList>
            <person name="Moore K.R."/>
            <person name="Magnabosco C."/>
            <person name="Momper L."/>
            <person name="Gold D.A."/>
            <person name="Bosak T."/>
            <person name="Fournier G.P."/>
        </authorList>
    </citation>
    <scope>NUCLEOTIDE SEQUENCE [LARGE SCALE GENOMIC DNA]</scope>
    <source>
        <strain evidence="7 8">CCAP 1448/3</strain>
    </source>
</reference>
<evidence type="ECO:0000256" key="3">
    <source>
        <dbReference type="ARBA" id="ARBA00022448"/>
    </source>
</evidence>
<organism evidence="7 8">
    <name type="scientific">Merismopedia glauca CCAP 1448/3</name>
    <dbReference type="NCBI Taxonomy" id="1296344"/>
    <lineage>
        <taxon>Bacteria</taxon>
        <taxon>Bacillati</taxon>
        <taxon>Cyanobacteriota</taxon>
        <taxon>Cyanophyceae</taxon>
        <taxon>Synechococcales</taxon>
        <taxon>Merismopediaceae</taxon>
        <taxon>Merismopedia</taxon>
    </lineage>
</organism>
<dbReference type="InterPro" id="IPR002491">
    <property type="entry name" value="ABC_transptr_periplasmic_BD"/>
</dbReference>
<reference evidence="7 8" key="1">
    <citation type="submission" date="2018-02" db="EMBL/GenBank/DDBJ databases">
        <authorList>
            <person name="Cohen D.B."/>
            <person name="Kent A.D."/>
        </authorList>
    </citation>
    <scope>NUCLEOTIDE SEQUENCE [LARGE SCALE GENOMIC DNA]</scope>
    <source>
        <strain evidence="7 8">CCAP 1448/3</strain>
    </source>
</reference>
<dbReference type="Pfam" id="PF01497">
    <property type="entry name" value="Peripla_BP_2"/>
    <property type="match status" value="1"/>
</dbReference>
<gene>
    <name evidence="7" type="ORF">C7B64_18650</name>
</gene>
<accession>A0A2T1BZC8</accession>
<evidence type="ECO:0000256" key="4">
    <source>
        <dbReference type="ARBA" id="ARBA00022729"/>
    </source>
</evidence>
<comment type="similarity">
    <text evidence="2">Belongs to the bacterial solute-binding protein 8 family.</text>
</comment>
<dbReference type="InterPro" id="IPR051313">
    <property type="entry name" value="Bact_iron-sidero_bind"/>
</dbReference>
<name>A0A2T1BZC8_9CYAN</name>
<evidence type="ECO:0000313" key="7">
    <source>
        <dbReference type="EMBL" id="PSB01379.1"/>
    </source>
</evidence>
<dbReference type="PROSITE" id="PS50983">
    <property type="entry name" value="FE_B12_PBP"/>
    <property type="match status" value="1"/>
</dbReference>
<evidence type="ECO:0000259" key="6">
    <source>
        <dbReference type="PROSITE" id="PS50983"/>
    </source>
</evidence>
<feature type="domain" description="Fe/B12 periplasmic-binding" evidence="6">
    <location>
        <begin position="61"/>
        <end position="320"/>
    </location>
</feature>
<keyword evidence="4 5" id="KW-0732">Signal</keyword>
<keyword evidence="8" id="KW-1185">Reference proteome</keyword>
<feature type="signal peptide" evidence="5">
    <location>
        <begin position="1"/>
        <end position="26"/>
    </location>
</feature>
<dbReference type="RefSeq" id="WP_106290170.1">
    <property type="nucleotide sequence ID" value="NZ_CAWNTC010000142.1"/>
</dbReference>
<dbReference type="GO" id="GO:1901678">
    <property type="term" value="P:iron coordination entity transport"/>
    <property type="evidence" value="ECO:0007669"/>
    <property type="project" value="UniProtKB-ARBA"/>
</dbReference>
<dbReference type="GO" id="GO:0030288">
    <property type="term" value="C:outer membrane-bounded periplasmic space"/>
    <property type="evidence" value="ECO:0007669"/>
    <property type="project" value="TreeGrafter"/>
</dbReference>
<sequence>MFCRIKGLRFFSLFILGLFTVATISACDGRVPSQPASNLDGGFQIVKHAMGETKVPLNPKRVVVLDNAILDSAIALGVKPIAGAFYDNIPAYIKPQTQGMSNIGLESQPNLEKLLLLKPDLILGDKLSDGATYDKLSRIAPTVLAQGSGWKGEWKDNFRVFATALGKTKEADALLQKYDRRLSLFKQKMGDRLKQPISIVVSKPEEVVIYTSSSFPGSVVRDAGLSRPVSQNRDNPLIQVSLETIPDLEGDAVFLAAHPNVENSDAVLEKFMNHPLWSKLKAVQQGKVYRVNSEIWVGGRSILAANLLIDDLFKYLLASSDKVS</sequence>
<dbReference type="Gene3D" id="3.40.50.1980">
    <property type="entry name" value="Nitrogenase molybdenum iron protein domain"/>
    <property type="match status" value="2"/>
</dbReference>
<dbReference type="SUPFAM" id="SSF53807">
    <property type="entry name" value="Helical backbone' metal receptor"/>
    <property type="match status" value="1"/>
</dbReference>
<dbReference type="PANTHER" id="PTHR30532">
    <property type="entry name" value="IRON III DICITRATE-BINDING PERIPLASMIC PROTEIN"/>
    <property type="match status" value="1"/>
</dbReference>
<protein>
    <recommendedName>
        <fullName evidence="6">Fe/B12 periplasmic-binding domain-containing protein</fullName>
    </recommendedName>
</protein>
<dbReference type="Proteomes" id="UP000238762">
    <property type="component" value="Unassembled WGS sequence"/>
</dbReference>
<dbReference type="PROSITE" id="PS51257">
    <property type="entry name" value="PROKAR_LIPOPROTEIN"/>
    <property type="match status" value="1"/>
</dbReference>
<evidence type="ECO:0000313" key="8">
    <source>
        <dbReference type="Proteomes" id="UP000238762"/>
    </source>
</evidence>
<proteinExistence type="inferred from homology"/>
<dbReference type="AlphaFoldDB" id="A0A2T1BZC8"/>
<evidence type="ECO:0000256" key="5">
    <source>
        <dbReference type="SAM" id="SignalP"/>
    </source>
</evidence>
<dbReference type="OrthoDB" id="418958at2"/>
<dbReference type="EMBL" id="PVWJ01000111">
    <property type="protein sequence ID" value="PSB01379.1"/>
    <property type="molecule type" value="Genomic_DNA"/>
</dbReference>
<feature type="chain" id="PRO_5015655300" description="Fe/B12 periplasmic-binding domain-containing protein" evidence="5">
    <location>
        <begin position="27"/>
        <end position="324"/>
    </location>
</feature>
<dbReference type="CDD" id="cd01146">
    <property type="entry name" value="FhuD"/>
    <property type="match status" value="1"/>
</dbReference>
<evidence type="ECO:0000256" key="2">
    <source>
        <dbReference type="ARBA" id="ARBA00008814"/>
    </source>
</evidence>
<dbReference type="PANTHER" id="PTHR30532:SF25">
    <property type="entry name" value="IRON(III) DICITRATE-BINDING PERIPLASMIC PROTEIN"/>
    <property type="match status" value="1"/>
</dbReference>
<keyword evidence="3" id="KW-0813">Transport</keyword>
<evidence type="ECO:0000256" key="1">
    <source>
        <dbReference type="ARBA" id="ARBA00004196"/>
    </source>
</evidence>